<accession>A0A4Z0V4W6</accession>
<comment type="caution">
    <text evidence="2">The sequence shown here is derived from an EMBL/GenBank/DDBJ whole genome shotgun (WGS) entry which is preliminary data.</text>
</comment>
<dbReference type="Gene3D" id="3.90.640.20">
    <property type="entry name" value="Heat-shock cognate protein, ATPase"/>
    <property type="match status" value="1"/>
</dbReference>
<gene>
    <name evidence="2" type="ORF">EZ315_03760</name>
</gene>
<dbReference type="InterPro" id="IPR021729">
    <property type="entry name" value="DUF3298"/>
</dbReference>
<feature type="domain" description="DUF3298" evidence="1">
    <location>
        <begin position="229"/>
        <end position="295"/>
    </location>
</feature>
<reference evidence="2 3" key="1">
    <citation type="submission" date="2019-02" db="EMBL/GenBank/DDBJ databases">
        <title>Isolation and identification of novel species under the genus Muribaculum.</title>
        <authorList>
            <person name="Miyake S."/>
            <person name="Ding Y."/>
            <person name="Low A."/>
            <person name="Soh M."/>
            <person name="Seedorf H."/>
        </authorList>
    </citation>
    <scope>NUCLEOTIDE SEQUENCE [LARGE SCALE GENOMIC DNA]</scope>
    <source>
        <strain evidence="2 3">TLL-A3</strain>
    </source>
</reference>
<dbReference type="Pfam" id="PF11738">
    <property type="entry name" value="DUF3298"/>
    <property type="match status" value="1"/>
</dbReference>
<dbReference type="Gene3D" id="3.30.565.40">
    <property type="entry name" value="Fervidobacterium nodosum Rt17-B1 like"/>
    <property type="match status" value="1"/>
</dbReference>
<keyword evidence="3" id="KW-1185">Reference proteome</keyword>
<name>A0A4Z0V4W6_9BACT</name>
<dbReference type="EMBL" id="SJSA01000001">
    <property type="protein sequence ID" value="TGG39861.1"/>
    <property type="molecule type" value="Genomic_DNA"/>
</dbReference>
<sequence>MPCVTHVSPIRLSINLFGRGELIYQICSEIRDKMKSLVLLASGAILVAAVATGCGDAKKKSVGDVEVTSFPVREVILSADKNFRIVLDGDTSYLDQYASIHWPEAFGESDIAPLRDSLMRYCFGDSVFSSPEDAIRHFVNDTTVFGESNGTVKLMPVDSLPAPSDGVRCYFNNVTASVIESDESMVTYQVTTSVYLGGAHPMTTVHPFTYDLAEGRVLDVGNMFTAQGRDSIMPVIINALARQLDVPVSGLDRAGIFSSQLTYPGQPYINNNVLYFHYNPYDIAPYSSGMIDVAVYPYEVERFLAPGVINLFDVGI</sequence>
<protein>
    <submittedName>
        <fullName evidence="2">DUF3298 domain-containing protein</fullName>
    </submittedName>
</protein>
<proteinExistence type="predicted"/>
<evidence type="ECO:0000313" key="3">
    <source>
        <dbReference type="Proteomes" id="UP000297635"/>
    </source>
</evidence>
<evidence type="ECO:0000259" key="1">
    <source>
        <dbReference type="Pfam" id="PF11738"/>
    </source>
</evidence>
<dbReference type="Proteomes" id="UP000297635">
    <property type="component" value="Unassembled WGS sequence"/>
</dbReference>
<dbReference type="AlphaFoldDB" id="A0A4Z0V4W6"/>
<evidence type="ECO:0000313" key="2">
    <source>
        <dbReference type="EMBL" id="TGG39861.1"/>
    </source>
</evidence>
<organism evidence="2 3">
    <name type="scientific">Duncaniella freteri</name>
    <dbReference type="NCBI Taxonomy" id="2530391"/>
    <lineage>
        <taxon>Bacteria</taxon>
        <taxon>Pseudomonadati</taxon>
        <taxon>Bacteroidota</taxon>
        <taxon>Bacteroidia</taxon>
        <taxon>Bacteroidales</taxon>
        <taxon>Muribaculaceae</taxon>
        <taxon>Duncaniella</taxon>
    </lineage>
</organism>
<dbReference type="InterPro" id="IPR037126">
    <property type="entry name" value="PdaC/RsiV-like_sf"/>
</dbReference>